<dbReference type="RefSeq" id="WP_266123590.1">
    <property type="nucleotide sequence ID" value="NZ_JAJHNU010000004.1"/>
</dbReference>
<organism evidence="6 7">
    <name type="scientific">Alcaligenes endophyticus</name>
    <dbReference type="NCBI Taxonomy" id="1929088"/>
    <lineage>
        <taxon>Bacteria</taxon>
        <taxon>Pseudomonadati</taxon>
        <taxon>Pseudomonadota</taxon>
        <taxon>Betaproteobacteria</taxon>
        <taxon>Burkholderiales</taxon>
        <taxon>Alcaligenaceae</taxon>
        <taxon>Alcaligenes</taxon>
    </lineage>
</organism>
<proteinExistence type="inferred from homology"/>
<dbReference type="InterPro" id="IPR036388">
    <property type="entry name" value="WH-like_DNA-bd_sf"/>
</dbReference>
<dbReference type="Pfam" id="PF03466">
    <property type="entry name" value="LysR_substrate"/>
    <property type="match status" value="1"/>
</dbReference>
<dbReference type="InterPro" id="IPR050950">
    <property type="entry name" value="HTH-type_LysR_regulators"/>
</dbReference>
<dbReference type="Pfam" id="PF00126">
    <property type="entry name" value="HTH_1"/>
    <property type="match status" value="1"/>
</dbReference>
<evidence type="ECO:0000313" key="6">
    <source>
        <dbReference type="EMBL" id="MDN4122181.1"/>
    </source>
</evidence>
<dbReference type="PRINTS" id="PR00039">
    <property type="entry name" value="HTHLYSR"/>
</dbReference>
<sequence>MNTSLPNRLNALRFRHLQLLEYIHQLGSVRQAADHLYITQPAASAMLKEIEAALGVCLFTRSHRGMSATPALLNVLRRAGIIRRELQAIAADTTQQAKQPRDMLRLGVLPRSMHNVMPAVLTQILQQHQHIGFILSEATSDVLLRGLVNNHYDCILGRFTREAATGRWPQSQFHIETVYEEGMHVVCSHNHPLRHHTTVNLDDLLGWDWVLPPPGSVTRNLLIDEFLHAGLLPPEPVIVSANFLSNLNLVEAGRLLTIAPSSAAEKYARMHPVHIVAITLHMPLPPISLMWRKDRKMEGALDILRQALPHDTQNIDNKH</sequence>
<dbReference type="SUPFAM" id="SSF46785">
    <property type="entry name" value="Winged helix' DNA-binding domain"/>
    <property type="match status" value="1"/>
</dbReference>
<protein>
    <submittedName>
        <fullName evidence="6">LysR family transcriptional regulator</fullName>
    </submittedName>
</protein>
<keyword evidence="7" id="KW-1185">Reference proteome</keyword>
<dbReference type="InterPro" id="IPR005119">
    <property type="entry name" value="LysR_subst-bd"/>
</dbReference>
<evidence type="ECO:0000256" key="2">
    <source>
        <dbReference type="ARBA" id="ARBA00023015"/>
    </source>
</evidence>
<evidence type="ECO:0000313" key="7">
    <source>
        <dbReference type="Proteomes" id="UP001168613"/>
    </source>
</evidence>
<dbReference type="EMBL" id="JAJHNU010000004">
    <property type="protein sequence ID" value="MDN4122181.1"/>
    <property type="molecule type" value="Genomic_DNA"/>
</dbReference>
<dbReference type="Proteomes" id="UP001168613">
    <property type="component" value="Unassembled WGS sequence"/>
</dbReference>
<dbReference type="SUPFAM" id="SSF53850">
    <property type="entry name" value="Periplasmic binding protein-like II"/>
    <property type="match status" value="1"/>
</dbReference>
<gene>
    <name evidence="6" type="ORF">LMS43_12875</name>
</gene>
<dbReference type="InterPro" id="IPR000847">
    <property type="entry name" value="LysR_HTH_N"/>
</dbReference>
<evidence type="ECO:0000256" key="3">
    <source>
        <dbReference type="ARBA" id="ARBA00023125"/>
    </source>
</evidence>
<comment type="similarity">
    <text evidence="1">Belongs to the LysR transcriptional regulatory family.</text>
</comment>
<dbReference type="Gene3D" id="3.40.190.290">
    <property type="match status" value="1"/>
</dbReference>
<keyword evidence="4" id="KW-0804">Transcription</keyword>
<evidence type="ECO:0000256" key="1">
    <source>
        <dbReference type="ARBA" id="ARBA00009437"/>
    </source>
</evidence>
<accession>A0ABT8ELK4</accession>
<dbReference type="Gene3D" id="1.10.10.10">
    <property type="entry name" value="Winged helix-like DNA-binding domain superfamily/Winged helix DNA-binding domain"/>
    <property type="match status" value="1"/>
</dbReference>
<reference evidence="6" key="1">
    <citation type="submission" date="2021-11" db="EMBL/GenBank/DDBJ databases">
        <title>Draft genome sequence of Alcaligenes endophyticus type strain CCUG 75668T.</title>
        <authorList>
            <person name="Salva-Serra F."/>
            <person name="Duran R.E."/>
            <person name="Seeger M."/>
            <person name="Moore E.R.B."/>
            <person name="Jaen-Luchoro D."/>
        </authorList>
    </citation>
    <scope>NUCLEOTIDE SEQUENCE</scope>
    <source>
        <strain evidence="6">CCUG 75668</strain>
    </source>
</reference>
<comment type="caution">
    <text evidence="6">The sequence shown here is derived from an EMBL/GenBank/DDBJ whole genome shotgun (WGS) entry which is preliminary data.</text>
</comment>
<dbReference type="PANTHER" id="PTHR30419:SF8">
    <property type="entry name" value="NITROGEN ASSIMILATION TRANSCRIPTIONAL ACTIVATOR-RELATED"/>
    <property type="match status" value="1"/>
</dbReference>
<keyword evidence="3" id="KW-0238">DNA-binding</keyword>
<keyword evidence="2" id="KW-0805">Transcription regulation</keyword>
<dbReference type="PROSITE" id="PS50931">
    <property type="entry name" value="HTH_LYSR"/>
    <property type="match status" value="1"/>
</dbReference>
<evidence type="ECO:0000256" key="4">
    <source>
        <dbReference type="ARBA" id="ARBA00023163"/>
    </source>
</evidence>
<dbReference type="PANTHER" id="PTHR30419">
    <property type="entry name" value="HTH-TYPE TRANSCRIPTIONAL REGULATOR YBHD"/>
    <property type="match status" value="1"/>
</dbReference>
<evidence type="ECO:0000259" key="5">
    <source>
        <dbReference type="PROSITE" id="PS50931"/>
    </source>
</evidence>
<name>A0ABT8ELK4_9BURK</name>
<feature type="domain" description="HTH lysR-type" evidence="5">
    <location>
        <begin position="12"/>
        <end position="69"/>
    </location>
</feature>
<dbReference type="InterPro" id="IPR036390">
    <property type="entry name" value="WH_DNA-bd_sf"/>
</dbReference>